<evidence type="ECO:0000256" key="4">
    <source>
        <dbReference type="ARBA" id="ARBA00022980"/>
    </source>
</evidence>
<comment type="similarity">
    <text evidence="2">Belongs to the bacterial ribosomal protein bL36 family.</text>
</comment>
<protein>
    <recommendedName>
        <fullName evidence="7">Large ribosomal subunit protein bL36m</fullName>
    </recommendedName>
    <alternativeName>
        <fullName evidence="8">39S ribosomal protein L36, mitochondrial</fullName>
    </alternativeName>
</protein>
<evidence type="ECO:0000256" key="5">
    <source>
        <dbReference type="ARBA" id="ARBA00023128"/>
    </source>
</evidence>
<dbReference type="GO" id="GO:0003735">
    <property type="term" value="F:structural constituent of ribosome"/>
    <property type="evidence" value="ECO:0007669"/>
    <property type="project" value="InterPro"/>
</dbReference>
<evidence type="ECO:0000256" key="7">
    <source>
        <dbReference type="ARBA" id="ARBA00035239"/>
    </source>
</evidence>
<dbReference type="InterPro" id="IPR052143">
    <property type="entry name" value="Mitoribosomal_bL36m"/>
</dbReference>
<evidence type="ECO:0000256" key="1">
    <source>
        <dbReference type="ARBA" id="ARBA00004173"/>
    </source>
</evidence>
<evidence type="ECO:0000313" key="10">
    <source>
        <dbReference type="WBParaSite" id="SVE_0385300.1"/>
    </source>
</evidence>
<dbReference type="PANTHER" id="PTHR46909:SF1">
    <property type="entry name" value="LARGE RIBOSOMAL SUBUNIT PROTEIN BL36M"/>
    <property type="match status" value="1"/>
</dbReference>
<organism evidence="9 10">
    <name type="scientific">Strongyloides venezuelensis</name>
    <name type="common">Threadworm</name>
    <dbReference type="NCBI Taxonomy" id="75913"/>
    <lineage>
        <taxon>Eukaryota</taxon>
        <taxon>Metazoa</taxon>
        <taxon>Ecdysozoa</taxon>
        <taxon>Nematoda</taxon>
        <taxon>Chromadorea</taxon>
        <taxon>Rhabditida</taxon>
        <taxon>Tylenchina</taxon>
        <taxon>Panagrolaimomorpha</taxon>
        <taxon>Strongyloidoidea</taxon>
        <taxon>Strongyloididae</taxon>
        <taxon>Strongyloides</taxon>
    </lineage>
</organism>
<evidence type="ECO:0000256" key="6">
    <source>
        <dbReference type="ARBA" id="ARBA00023274"/>
    </source>
</evidence>
<dbReference type="GO" id="GO:0005762">
    <property type="term" value="C:mitochondrial large ribosomal subunit"/>
    <property type="evidence" value="ECO:0007669"/>
    <property type="project" value="TreeGrafter"/>
</dbReference>
<dbReference type="STRING" id="75913.A0A0K0F4W3"/>
<evidence type="ECO:0000256" key="3">
    <source>
        <dbReference type="ARBA" id="ARBA00022946"/>
    </source>
</evidence>
<keyword evidence="6" id="KW-0687">Ribonucleoprotein</keyword>
<reference evidence="9" key="1">
    <citation type="submission" date="2014-07" db="EMBL/GenBank/DDBJ databases">
        <authorList>
            <person name="Martin A.A"/>
            <person name="De Silva N."/>
        </authorList>
    </citation>
    <scope>NUCLEOTIDE SEQUENCE</scope>
</reference>
<evidence type="ECO:0000256" key="2">
    <source>
        <dbReference type="ARBA" id="ARBA00007645"/>
    </source>
</evidence>
<reference evidence="10" key="2">
    <citation type="submission" date="2015-08" db="UniProtKB">
        <authorList>
            <consortium name="WormBaseParasite"/>
        </authorList>
    </citation>
    <scope>IDENTIFICATION</scope>
</reference>
<comment type="subcellular location">
    <subcellularLocation>
        <location evidence="1">Mitochondrion</location>
    </subcellularLocation>
</comment>
<dbReference type="GO" id="GO:0006412">
    <property type="term" value="P:translation"/>
    <property type="evidence" value="ECO:0007669"/>
    <property type="project" value="InterPro"/>
</dbReference>
<dbReference type="Proteomes" id="UP000035680">
    <property type="component" value="Unassembled WGS sequence"/>
</dbReference>
<evidence type="ECO:0000313" key="9">
    <source>
        <dbReference type="Proteomes" id="UP000035680"/>
    </source>
</evidence>
<keyword evidence="9" id="KW-1185">Reference proteome</keyword>
<keyword evidence="4" id="KW-0689">Ribosomal protein</keyword>
<dbReference type="SUPFAM" id="SSF57840">
    <property type="entry name" value="Ribosomal protein L36"/>
    <property type="match status" value="1"/>
</dbReference>
<dbReference type="InterPro" id="IPR000473">
    <property type="entry name" value="Ribosomal_bL36"/>
</dbReference>
<dbReference type="Pfam" id="PF00444">
    <property type="entry name" value="Ribosomal_L36"/>
    <property type="match status" value="1"/>
</dbReference>
<proteinExistence type="inferred from homology"/>
<dbReference type="AlphaFoldDB" id="A0A0K0F4W3"/>
<keyword evidence="5" id="KW-0496">Mitochondrion</keyword>
<dbReference type="WBParaSite" id="SVE_0385300.1">
    <property type="protein sequence ID" value="SVE_0385300.1"/>
    <property type="gene ID" value="SVE_0385300"/>
</dbReference>
<sequence length="81" mass="9525">MFNITKEVFHLNGGAFRSWTQRLLGVNKLNIENSQGLKVKSFLKLRCNRCYFIRINGRMHVECKGSPRHKACEPFNTKLLW</sequence>
<accession>A0A0K0F4W3</accession>
<keyword evidence="3" id="KW-0809">Transit peptide</keyword>
<dbReference type="InterPro" id="IPR035977">
    <property type="entry name" value="Ribosomal_bL36_sp"/>
</dbReference>
<evidence type="ECO:0000256" key="8">
    <source>
        <dbReference type="ARBA" id="ARBA00035411"/>
    </source>
</evidence>
<dbReference type="PANTHER" id="PTHR46909">
    <property type="entry name" value="39S RIBOSOMAL PROTEIN L36, MITOCHONDRIAL"/>
    <property type="match status" value="1"/>
</dbReference>
<name>A0A0K0F4W3_STRVS</name>